<keyword evidence="5 7" id="KW-0472">Membrane</keyword>
<evidence type="ECO:0000313" key="9">
    <source>
        <dbReference type="EMBL" id="GFQ04664.1"/>
    </source>
</evidence>
<dbReference type="Proteomes" id="UP000653305">
    <property type="component" value="Unassembled WGS sequence"/>
</dbReference>
<evidence type="ECO:0000256" key="6">
    <source>
        <dbReference type="ARBA" id="ARBA00044504"/>
    </source>
</evidence>
<keyword evidence="8" id="KW-0732">Signal</keyword>
<dbReference type="PROSITE" id="PS01022">
    <property type="entry name" value="PTR2_1"/>
    <property type="match status" value="1"/>
</dbReference>
<dbReference type="InterPro" id="IPR018456">
    <property type="entry name" value="PTR2_symporter_CS"/>
</dbReference>
<name>A0A830D8U8_9LAMI</name>
<evidence type="ECO:0000256" key="1">
    <source>
        <dbReference type="ARBA" id="ARBA00004141"/>
    </source>
</evidence>
<dbReference type="Gene3D" id="3.30.310.80">
    <property type="entry name" value="Kinase associated domain 1, KA1"/>
    <property type="match status" value="1"/>
</dbReference>
<protein>
    <submittedName>
        <fullName evidence="9">Protein nrt1/ ptr family 5.15</fullName>
    </submittedName>
</protein>
<proteinExistence type="inferred from homology"/>
<organism evidence="9 10">
    <name type="scientific">Phtheirospermum japonicum</name>
    <dbReference type="NCBI Taxonomy" id="374723"/>
    <lineage>
        <taxon>Eukaryota</taxon>
        <taxon>Viridiplantae</taxon>
        <taxon>Streptophyta</taxon>
        <taxon>Embryophyta</taxon>
        <taxon>Tracheophyta</taxon>
        <taxon>Spermatophyta</taxon>
        <taxon>Magnoliopsida</taxon>
        <taxon>eudicotyledons</taxon>
        <taxon>Gunneridae</taxon>
        <taxon>Pentapetalae</taxon>
        <taxon>asterids</taxon>
        <taxon>lamiids</taxon>
        <taxon>Lamiales</taxon>
        <taxon>Orobanchaceae</taxon>
        <taxon>Orobanchaceae incertae sedis</taxon>
        <taxon>Phtheirospermum</taxon>
    </lineage>
</organism>
<dbReference type="GO" id="GO:0006857">
    <property type="term" value="P:oligopeptide transport"/>
    <property type="evidence" value="ECO:0007669"/>
    <property type="project" value="InterPro"/>
</dbReference>
<sequence>MDAKKAILHFILIVLIILNVGSVVTGRDIVGNTPLSVEKNSTSFSQGKNDSKVISQFDDPPANPGKILKLRVRGIKQDLTQDTSSEEVCVVMPDVVSRFDGSDIKDPYVSPSTTKSDISEVEAPLLYDVVRSSVDFKGCPVDRSKTGCWKSASFIIGVEMAERFAYYGISSNLVSYLTGPLGQSAAAAAAAANVNVWYGTAFLSPLVGAFIADSYLGKYQTVIIASLLYILGLGFLSLSAALDHSNKARLPPQSQIIFFFCSLFLVALAQGGHKPCLQAFGAEQFDESDEDECKAKSSFFNWWNFCLCASVVVAMKLITRILDPNPLKRITIPEILADEWFKKDFKPPIFDEKEDTNLDDVEAVFKDSEKDYNVKYFTHVYLGTGDRDTRGKQGSANEIINKIEQAAKPLDFGVQKKNYKMRLENLKAGRKGNLNVATEFYKNLSTCLEDVV</sequence>
<feature type="transmembrane region" description="Helical" evidence="7">
    <location>
        <begin position="254"/>
        <end position="272"/>
    </location>
</feature>
<reference evidence="9" key="1">
    <citation type="submission" date="2020-07" db="EMBL/GenBank/DDBJ databases">
        <title>Ethylene signaling mediates host invasion by parasitic plants.</title>
        <authorList>
            <person name="Yoshida S."/>
        </authorList>
    </citation>
    <scope>NUCLEOTIDE SEQUENCE</scope>
    <source>
        <strain evidence="9">Okayama</strain>
    </source>
</reference>
<gene>
    <name evidence="9" type="ORF">PHJA_002610400</name>
</gene>
<evidence type="ECO:0000256" key="3">
    <source>
        <dbReference type="ARBA" id="ARBA00022692"/>
    </source>
</evidence>
<dbReference type="PANTHER" id="PTHR11654">
    <property type="entry name" value="OLIGOPEPTIDE TRANSPORTER-RELATED"/>
    <property type="match status" value="1"/>
</dbReference>
<keyword evidence="3 7" id="KW-0812">Transmembrane</keyword>
<evidence type="ECO:0000256" key="4">
    <source>
        <dbReference type="ARBA" id="ARBA00022989"/>
    </source>
</evidence>
<dbReference type="GO" id="GO:0016020">
    <property type="term" value="C:membrane"/>
    <property type="evidence" value="ECO:0007669"/>
    <property type="project" value="UniProtKB-SubCell"/>
</dbReference>
<evidence type="ECO:0000256" key="7">
    <source>
        <dbReference type="SAM" id="Phobius"/>
    </source>
</evidence>
<dbReference type="OrthoDB" id="8904098at2759"/>
<evidence type="ECO:0000256" key="5">
    <source>
        <dbReference type="ARBA" id="ARBA00023136"/>
    </source>
</evidence>
<comment type="similarity">
    <text evidence="6">Belongs to the major facilitator superfamily. Phosphate:H(+) symporter (TC 2.A.1.9) family.</text>
</comment>
<accession>A0A830D8U8</accession>
<dbReference type="SUPFAM" id="SSF103473">
    <property type="entry name" value="MFS general substrate transporter"/>
    <property type="match status" value="1"/>
</dbReference>
<comment type="similarity">
    <text evidence="2">Belongs to the major facilitator superfamily. Proton-dependent oligopeptide transporter (POT/PTR) (TC 2.A.17) family.</text>
</comment>
<dbReference type="InterPro" id="IPR036259">
    <property type="entry name" value="MFS_trans_sf"/>
</dbReference>
<keyword evidence="4 7" id="KW-1133">Transmembrane helix</keyword>
<feature type="chain" id="PRO_5032343740" evidence="8">
    <location>
        <begin position="27"/>
        <end position="452"/>
    </location>
</feature>
<comment type="caution">
    <text evidence="9">The sequence shown here is derived from an EMBL/GenBank/DDBJ whole genome shotgun (WGS) entry which is preliminary data.</text>
</comment>
<dbReference type="Pfam" id="PF00854">
    <property type="entry name" value="PTR2"/>
    <property type="match status" value="1"/>
</dbReference>
<evidence type="ECO:0000256" key="8">
    <source>
        <dbReference type="SAM" id="SignalP"/>
    </source>
</evidence>
<evidence type="ECO:0000256" key="2">
    <source>
        <dbReference type="ARBA" id="ARBA00005982"/>
    </source>
</evidence>
<dbReference type="AlphaFoldDB" id="A0A830D8U8"/>
<dbReference type="GO" id="GO:0022857">
    <property type="term" value="F:transmembrane transporter activity"/>
    <property type="evidence" value="ECO:0007669"/>
    <property type="project" value="InterPro"/>
</dbReference>
<evidence type="ECO:0000313" key="10">
    <source>
        <dbReference type="Proteomes" id="UP000653305"/>
    </source>
</evidence>
<comment type="subcellular location">
    <subcellularLocation>
        <location evidence="1">Membrane</location>
        <topology evidence="1">Multi-pass membrane protein</topology>
    </subcellularLocation>
</comment>
<dbReference type="Gene3D" id="1.20.1250.20">
    <property type="entry name" value="MFS general substrate transporter like domains"/>
    <property type="match status" value="1"/>
</dbReference>
<dbReference type="InterPro" id="IPR000109">
    <property type="entry name" value="POT_fam"/>
</dbReference>
<keyword evidence="10" id="KW-1185">Reference proteome</keyword>
<feature type="transmembrane region" description="Helical" evidence="7">
    <location>
        <begin position="222"/>
        <end position="242"/>
    </location>
</feature>
<dbReference type="EMBL" id="BMAC01000965">
    <property type="protein sequence ID" value="GFQ04664.1"/>
    <property type="molecule type" value="Genomic_DNA"/>
</dbReference>
<feature type="signal peptide" evidence="8">
    <location>
        <begin position="1"/>
        <end position="26"/>
    </location>
</feature>